<dbReference type="SUPFAM" id="SSF52540">
    <property type="entry name" value="P-loop containing nucleoside triphosphate hydrolases"/>
    <property type="match status" value="1"/>
</dbReference>
<proteinExistence type="predicted"/>
<gene>
    <name evidence="1" type="ORF">GGR13_000896</name>
</gene>
<evidence type="ECO:0008006" key="3">
    <source>
        <dbReference type="Google" id="ProtNLM"/>
    </source>
</evidence>
<dbReference type="InterPro" id="IPR027417">
    <property type="entry name" value="P-loop_NTPase"/>
</dbReference>
<keyword evidence="2" id="KW-1185">Reference proteome</keyword>
<accession>A0A7W9CGT9</accession>
<evidence type="ECO:0000313" key="1">
    <source>
        <dbReference type="EMBL" id="MBB5745324.1"/>
    </source>
</evidence>
<comment type="caution">
    <text evidence="1">The sequence shown here is derived from an EMBL/GenBank/DDBJ whole genome shotgun (WGS) entry which is preliminary data.</text>
</comment>
<dbReference type="RefSeq" id="WP_183212216.1">
    <property type="nucleotide sequence ID" value="NZ_JACHOR010000001.1"/>
</dbReference>
<dbReference type="AlphaFoldDB" id="A0A7W9CGT9"/>
<reference evidence="1 2" key="1">
    <citation type="submission" date="2020-08" db="EMBL/GenBank/DDBJ databases">
        <title>Genomic Encyclopedia of Type Strains, Phase IV (KMG-IV): sequencing the most valuable type-strain genomes for metagenomic binning, comparative biology and taxonomic classification.</title>
        <authorList>
            <person name="Goeker M."/>
        </authorList>
    </citation>
    <scope>NUCLEOTIDE SEQUENCE [LARGE SCALE GENOMIC DNA]</scope>
    <source>
        <strain evidence="1 2">DSM 4737</strain>
    </source>
</reference>
<sequence>MTVPTSIPAPVAVVGMHRSGTSCLAGCLEDLGLTLGDVNRSAPHNLKGNNENPRFWAVHDAVLARVDAAWDRPPAGPVAWLPSEIAALKAVLADYEPLSRPWGFKDPRATLLLDGWFEAMPELRLVGTIRHPLAVAASLVKRNGYAVERSLGIWEGYNRAMLAWHDRAPFPVIDYDAPDYEARVRLAAGPLGLDASRPMPFRAAELTHQKADGPAPEVVAPLWAHLQDLAA</sequence>
<protein>
    <recommendedName>
        <fullName evidence="3">Sulfotransferase family protein</fullName>
    </recommendedName>
</protein>
<organism evidence="1 2">
    <name type="scientific">Brevundimonas variabilis</name>
    <dbReference type="NCBI Taxonomy" id="74312"/>
    <lineage>
        <taxon>Bacteria</taxon>
        <taxon>Pseudomonadati</taxon>
        <taxon>Pseudomonadota</taxon>
        <taxon>Alphaproteobacteria</taxon>
        <taxon>Caulobacterales</taxon>
        <taxon>Caulobacteraceae</taxon>
        <taxon>Brevundimonas</taxon>
    </lineage>
</organism>
<dbReference type="Gene3D" id="3.40.50.300">
    <property type="entry name" value="P-loop containing nucleotide triphosphate hydrolases"/>
    <property type="match status" value="1"/>
</dbReference>
<evidence type="ECO:0000313" key="2">
    <source>
        <dbReference type="Proteomes" id="UP000545037"/>
    </source>
</evidence>
<dbReference type="Proteomes" id="UP000545037">
    <property type="component" value="Unassembled WGS sequence"/>
</dbReference>
<name>A0A7W9CGT9_9CAUL</name>
<dbReference type="EMBL" id="JACHOR010000001">
    <property type="protein sequence ID" value="MBB5745324.1"/>
    <property type="molecule type" value="Genomic_DNA"/>
</dbReference>